<proteinExistence type="predicted"/>
<protein>
    <submittedName>
        <fullName evidence="1">Uncharacterized protein</fullName>
    </submittedName>
</protein>
<gene>
    <name evidence="1" type="ORF">SDC9_174430</name>
</gene>
<accession>A0A645GTP7</accession>
<dbReference type="EMBL" id="VSSQ01076736">
    <property type="protein sequence ID" value="MPN27003.1"/>
    <property type="molecule type" value="Genomic_DNA"/>
</dbReference>
<comment type="caution">
    <text evidence="1">The sequence shown here is derived from an EMBL/GenBank/DDBJ whole genome shotgun (WGS) entry which is preliminary data.</text>
</comment>
<name>A0A645GTP7_9ZZZZ</name>
<sequence>MDDAQHVVAVAHVVHDHPEGKQVKNFIQRFILIEHFAVDGVGMLHPAIDLVVNVHLIQAQVDLFLSALHEIVVLRSLCVKLGDNFIKSHRVQIF</sequence>
<dbReference type="AlphaFoldDB" id="A0A645GTP7"/>
<evidence type="ECO:0000313" key="1">
    <source>
        <dbReference type="EMBL" id="MPN27003.1"/>
    </source>
</evidence>
<organism evidence="1">
    <name type="scientific">bioreactor metagenome</name>
    <dbReference type="NCBI Taxonomy" id="1076179"/>
    <lineage>
        <taxon>unclassified sequences</taxon>
        <taxon>metagenomes</taxon>
        <taxon>ecological metagenomes</taxon>
    </lineage>
</organism>
<reference evidence="1" key="1">
    <citation type="submission" date="2019-08" db="EMBL/GenBank/DDBJ databases">
        <authorList>
            <person name="Kucharzyk K."/>
            <person name="Murdoch R.W."/>
            <person name="Higgins S."/>
            <person name="Loffler F."/>
        </authorList>
    </citation>
    <scope>NUCLEOTIDE SEQUENCE</scope>
</reference>